<dbReference type="NCBIfam" id="TIGR03857">
    <property type="entry name" value="F420_MSMEG_2249"/>
    <property type="match status" value="1"/>
</dbReference>
<dbReference type="InterPro" id="IPR011251">
    <property type="entry name" value="Luciferase-like_dom"/>
</dbReference>
<dbReference type="CDD" id="cd01097">
    <property type="entry name" value="Tetrahydromethanopterin_reductase"/>
    <property type="match status" value="1"/>
</dbReference>
<evidence type="ECO:0000256" key="1">
    <source>
        <dbReference type="ARBA" id="ARBA00023002"/>
    </source>
</evidence>
<evidence type="ECO:0000259" key="3">
    <source>
        <dbReference type="Pfam" id="PF00296"/>
    </source>
</evidence>
<dbReference type="GO" id="GO:0016705">
    <property type="term" value="F:oxidoreductase activity, acting on paired donors, with incorporation or reduction of molecular oxygen"/>
    <property type="evidence" value="ECO:0007669"/>
    <property type="project" value="InterPro"/>
</dbReference>
<dbReference type="InterPro" id="IPR036661">
    <property type="entry name" value="Luciferase-like_sf"/>
</dbReference>
<dbReference type="AlphaFoldDB" id="A0A6L9QVJ8"/>
<name>A0A6L9QVJ8_9ACTN</name>
<dbReference type="Pfam" id="PF00296">
    <property type="entry name" value="Bac_luciferase"/>
    <property type="match status" value="1"/>
</dbReference>
<feature type="region of interest" description="Disordered" evidence="2">
    <location>
        <begin position="349"/>
        <end position="368"/>
    </location>
</feature>
<organism evidence="4 5">
    <name type="scientific">Actinomadura bangladeshensis</name>
    <dbReference type="NCBI Taxonomy" id="453573"/>
    <lineage>
        <taxon>Bacteria</taxon>
        <taxon>Bacillati</taxon>
        <taxon>Actinomycetota</taxon>
        <taxon>Actinomycetes</taxon>
        <taxon>Streptosporangiales</taxon>
        <taxon>Thermomonosporaceae</taxon>
        <taxon>Actinomadura</taxon>
    </lineage>
</organism>
<reference evidence="4 5" key="1">
    <citation type="submission" date="2020-01" db="EMBL/GenBank/DDBJ databases">
        <title>Insect and environment-associated Actinomycetes.</title>
        <authorList>
            <person name="Currrie C."/>
            <person name="Chevrette M."/>
            <person name="Carlson C."/>
            <person name="Stubbendieck R."/>
            <person name="Wendt-Pienkowski E."/>
        </authorList>
    </citation>
    <scope>NUCLEOTIDE SEQUENCE [LARGE SCALE GENOMIC DNA]</scope>
    <source>
        <strain evidence="4 5">SID10258</strain>
    </source>
</reference>
<evidence type="ECO:0000313" key="5">
    <source>
        <dbReference type="Proteomes" id="UP000475532"/>
    </source>
</evidence>
<dbReference type="SUPFAM" id="SSF51679">
    <property type="entry name" value="Bacterial luciferase-like"/>
    <property type="match status" value="1"/>
</dbReference>
<evidence type="ECO:0000256" key="2">
    <source>
        <dbReference type="SAM" id="MobiDB-lite"/>
    </source>
</evidence>
<feature type="domain" description="Luciferase-like" evidence="3">
    <location>
        <begin position="18"/>
        <end position="323"/>
    </location>
</feature>
<dbReference type="InterPro" id="IPR050564">
    <property type="entry name" value="F420-G6PD/mer"/>
</dbReference>
<sequence>MHSADLPELGFYGLAGHSGSPRDLVGEVAEGERLGLGSVFLSERFTTKEAAALSGAAAAVSERIGIATAATNHNTRHPLLTATFATTVHRLSGGRFALGLGRGFDMLFDVMGLPRVTTAQLDDVIGILRRLWRGEAVAGHDGPAGNFPYLSQDPSFDEDIPIILTAMGERTLEFAGRVADGVVLHTFFTDETLAAAVAAIRRGAERAGRDPASVRVWSVLATVGDHLDEEARLRKLVGRLATYLQGYGDLLVRVNGWDPAVLARFRADDLVSGYPGAFDVIGTADDLHHVAGLIPDEWLAASATGSPDRCAARVLDQFGAGADGVILHGATPAELAPVLDAYRRVRPDGFDGLPRNPGLPRDPGRTAR</sequence>
<protein>
    <submittedName>
        <fullName evidence="4">TIGR03857 family LLM class F420-dependent oxidoreductase</fullName>
    </submittedName>
</protein>
<dbReference type="EMBL" id="JAAGLI010001130">
    <property type="protein sequence ID" value="NEA29138.1"/>
    <property type="molecule type" value="Genomic_DNA"/>
</dbReference>
<dbReference type="Proteomes" id="UP000475532">
    <property type="component" value="Unassembled WGS sequence"/>
</dbReference>
<dbReference type="PANTHER" id="PTHR43244:SF1">
    <property type="entry name" value="5,10-METHYLENETETRAHYDROMETHANOPTERIN REDUCTASE"/>
    <property type="match status" value="1"/>
</dbReference>
<dbReference type="RefSeq" id="WP_163063866.1">
    <property type="nucleotide sequence ID" value="NZ_JAAGLI010001130.1"/>
</dbReference>
<comment type="caution">
    <text evidence="4">The sequence shown here is derived from an EMBL/GenBank/DDBJ whole genome shotgun (WGS) entry which is preliminary data.</text>
</comment>
<dbReference type="PANTHER" id="PTHR43244">
    <property type="match status" value="1"/>
</dbReference>
<proteinExistence type="predicted"/>
<dbReference type="Gene3D" id="3.20.20.30">
    <property type="entry name" value="Luciferase-like domain"/>
    <property type="match status" value="1"/>
</dbReference>
<gene>
    <name evidence="4" type="ORF">G3I70_42550</name>
</gene>
<keyword evidence="1" id="KW-0560">Oxidoreductase</keyword>
<evidence type="ECO:0000313" key="4">
    <source>
        <dbReference type="EMBL" id="NEA29138.1"/>
    </source>
</evidence>
<accession>A0A6L9QVJ8</accession>
<dbReference type="InterPro" id="IPR022378">
    <property type="entry name" value="F420_OxRdatse_MSMEG2249_pred"/>
</dbReference>